<evidence type="ECO:0000256" key="5">
    <source>
        <dbReference type="ARBA" id="ARBA00011921"/>
    </source>
</evidence>
<dbReference type="EC" id="3.5.1.18" evidence="5"/>
<evidence type="ECO:0000256" key="1">
    <source>
        <dbReference type="ARBA" id="ARBA00001941"/>
    </source>
</evidence>
<dbReference type="Pfam" id="PF01546">
    <property type="entry name" value="Peptidase_M20"/>
    <property type="match status" value="1"/>
</dbReference>
<dbReference type="PATRIC" id="fig|1629.5.peg.1511"/>
<evidence type="ECO:0000256" key="9">
    <source>
        <dbReference type="ARBA" id="ARBA00022801"/>
    </source>
</evidence>
<evidence type="ECO:0000256" key="10">
    <source>
        <dbReference type="ARBA" id="ARBA00022833"/>
    </source>
</evidence>
<dbReference type="InterPro" id="IPR036264">
    <property type="entry name" value="Bact_exopeptidase_dim_dom"/>
</dbReference>
<dbReference type="AlphaFoldDB" id="A0A0R2GZY6"/>
<dbReference type="PROSITE" id="PS00758">
    <property type="entry name" value="ARGE_DAPE_CPG2_1"/>
    <property type="match status" value="1"/>
</dbReference>
<dbReference type="GO" id="GO:0019877">
    <property type="term" value="P:diaminopimelate biosynthetic process"/>
    <property type="evidence" value="ECO:0007669"/>
    <property type="project" value="UniProtKB-KW"/>
</dbReference>
<evidence type="ECO:0000313" key="18">
    <source>
        <dbReference type="Proteomes" id="UP000051992"/>
    </source>
</evidence>
<evidence type="ECO:0000259" key="15">
    <source>
        <dbReference type="Pfam" id="PF07687"/>
    </source>
</evidence>
<dbReference type="UniPathway" id="UPA00034">
    <property type="reaction ID" value="UER00021"/>
</dbReference>
<dbReference type="Proteomes" id="UP000051992">
    <property type="component" value="Unassembled WGS sequence"/>
</dbReference>
<dbReference type="NCBIfam" id="NF006365">
    <property type="entry name" value="PRK08588.1"/>
    <property type="match status" value="1"/>
</dbReference>
<reference evidence="16 18" key="1">
    <citation type="journal article" date="2015" name="Genome Announc.">
        <title>Expanding the biotechnology potential of lactobacilli through comparative genomics of 213 strains and associated genera.</title>
        <authorList>
            <person name="Sun Z."/>
            <person name="Harris H.M."/>
            <person name="McCann A."/>
            <person name="Guo C."/>
            <person name="Argimon S."/>
            <person name="Zhang W."/>
            <person name="Yang X."/>
            <person name="Jeffery I.B."/>
            <person name="Cooney J.C."/>
            <person name="Kagawa T.F."/>
            <person name="Liu W."/>
            <person name="Song Y."/>
            <person name="Salvetti E."/>
            <person name="Wrobel A."/>
            <person name="Rasinkangas P."/>
            <person name="Parkhill J."/>
            <person name="Rea M.C."/>
            <person name="O'Sullivan O."/>
            <person name="Ritari J."/>
            <person name="Douillard F.P."/>
            <person name="Paul Ross R."/>
            <person name="Yang R."/>
            <person name="Briner A.E."/>
            <person name="Felis G.E."/>
            <person name="de Vos W.M."/>
            <person name="Barrangou R."/>
            <person name="Klaenhammer T.R."/>
            <person name="Caufield P.W."/>
            <person name="Cui Y."/>
            <person name="Zhang H."/>
            <person name="O'Toole P.W."/>
        </authorList>
    </citation>
    <scope>NUCLEOTIDE SEQUENCE [LARGE SCALE GENOMIC DNA]</scope>
    <source>
        <strain evidence="16 18">DSM 20410</strain>
    </source>
</reference>
<dbReference type="InterPro" id="IPR011650">
    <property type="entry name" value="Peptidase_M20_dimer"/>
</dbReference>
<reference evidence="17 19" key="2">
    <citation type="submission" date="2018-06" db="EMBL/GenBank/DDBJ databases">
        <authorList>
            <consortium name="Pathogen Informatics"/>
            <person name="Doyle S."/>
        </authorList>
    </citation>
    <scope>NUCLEOTIDE SEQUENCE [LARGE SCALE GENOMIC DNA]</scope>
    <source>
        <strain evidence="17 19">NCTC13645</strain>
    </source>
</reference>
<evidence type="ECO:0000313" key="16">
    <source>
        <dbReference type="EMBL" id="KRN45691.1"/>
    </source>
</evidence>
<comment type="cofactor">
    <cofactor evidence="2">
        <name>Zn(2+)</name>
        <dbReference type="ChEBI" id="CHEBI:29105"/>
    </cofactor>
</comment>
<dbReference type="InterPro" id="IPR010182">
    <property type="entry name" value="ArgE/DapE"/>
</dbReference>
<dbReference type="Gene3D" id="3.40.630.10">
    <property type="entry name" value="Zn peptidases"/>
    <property type="match status" value="1"/>
</dbReference>
<comment type="catalytic activity">
    <reaction evidence="14">
        <text>N-succinyl-(2S,6S)-2,6-diaminopimelate + H2O = (2S,6S)-2,6-diaminopimelate + succinate</text>
        <dbReference type="Rhea" id="RHEA:22608"/>
        <dbReference type="ChEBI" id="CHEBI:15377"/>
        <dbReference type="ChEBI" id="CHEBI:30031"/>
        <dbReference type="ChEBI" id="CHEBI:57609"/>
        <dbReference type="ChEBI" id="CHEBI:58087"/>
        <dbReference type="EC" id="3.5.1.18"/>
    </reaction>
</comment>
<comment type="pathway">
    <text evidence="3">Amino-acid biosynthesis; L-lysine biosynthesis via DAP pathway; LL-2,6-diaminopimelate from (S)-tetrahydrodipicolinate (succinylase route): step 3/3.</text>
</comment>
<dbReference type="EMBL" id="JQBM01000007">
    <property type="protein sequence ID" value="KRN45691.1"/>
    <property type="molecule type" value="Genomic_DNA"/>
</dbReference>
<organism evidence="16 18">
    <name type="scientific">Weissella viridescens</name>
    <name type="common">Lactobacillus viridescens</name>
    <dbReference type="NCBI Taxonomy" id="1629"/>
    <lineage>
        <taxon>Bacteria</taxon>
        <taxon>Bacillati</taxon>
        <taxon>Bacillota</taxon>
        <taxon>Bacilli</taxon>
        <taxon>Lactobacillales</taxon>
        <taxon>Lactobacillaceae</taxon>
        <taxon>Weissella</taxon>
    </lineage>
</organism>
<dbReference type="Proteomes" id="UP000254621">
    <property type="component" value="Unassembled WGS sequence"/>
</dbReference>
<dbReference type="EMBL" id="UHIV01000002">
    <property type="protein sequence ID" value="SUP58498.1"/>
    <property type="molecule type" value="Genomic_DNA"/>
</dbReference>
<dbReference type="InterPro" id="IPR002933">
    <property type="entry name" value="Peptidase_M20"/>
</dbReference>
<comment type="cofactor">
    <cofactor evidence="1">
        <name>Co(2+)</name>
        <dbReference type="ChEBI" id="CHEBI:48828"/>
    </cofactor>
</comment>
<keyword evidence="10" id="KW-0862">Zinc</keyword>
<keyword evidence="18" id="KW-1185">Reference proteome</keyword>
<proteinExistence type="inferred from homology"/>
<dbReference type="Pfam" id="PF07687">
    <property type="entry name" value="M20_dimer"/>
    <property type="match status" value="1"/>
</dbReference>
<evidence type="ECO:0000256" key="6">
    <source>
        <dbReference type="ARBA" id="ARBA00016853"/>
    </source>
</evidence>
<evidence type="ECO:0000313" key="17">
    <source>
        <dbReference type="EMBL" id="SUP58498.1"/>
    </source>
</evidence>
<keyword evidence="7" id="KW-0028">Amino-acid biosynthesis</keyword>
<protein>
    <recommendedName>
        <fullName evidence="6">Probable succinyl-diaminopimelate desuccinylase</fullName>
        <ecNumber evidence="5">3.5.1.18</ecNumber>
    </recommendedName>
</protein>
<keyword evidence="8" id="KW-0479">Metal-binding</keyword>
<feature type="domain" description="Peptidase M20 dimerisation" evidence="15">
    <location>
        <begin position="173"/>
        <end position="277"/>
    </location>
</feature>
<keyword evidence="13" id="KW-0170">Cobalt</keyword>
<dbReference type="GO" id="GO:0009014">
    <property type="term" value="F:succinyl-diaminopimelate desuccinylase activity"/>
    <property type="evidence" value="ECO:0007669"/>
    <property type="project" value="UniProtKB-EC"/>
</dbReference>
<evidence type="ECO:0000256" key="7">
    <source>
        <dbReference type="ARBA" id="ARBA00022605"/>
    </source>
</evidence>
<dbReference type="PANTHER" id="PTHR43808">
    <property type="entry name" value="ACETYLORNITHINE DEACETYLASE"/>
    <property type="match status" value="1"/>
</dbReference>
<keyword evidence="12" id="KW-0457">Lysine biosynthesis</keyword>
<keyword evidence="9 17" id="KW-0378">Hydrolase</keyword>
<dbReference type="STRING" id="1629.IV50_GL001498"/>
<evidence type="ECO:0000256" key="3">
    <source>
        <dbReference type="ARBA" id="ARBA00005130"/>
    </source>
</evidence>
<evidence type="ECO:0000256" key="4">
    <source>
        <dbReference type="ARBA" id="ARBA00006247"/>
    </source>
</evidence>
<keyword evidence="11" id="KW-0220">Diaminopimelate biosynthesis</keyword>
<name>A0A0R2GZY6_WEIVI</name>
<evidence type="ECO:0000313" key="19">
    <source>
        <dbReference type="Proteomes" id="UP000254621"/>
    </source>
</evidence>
<sequence length="384" mass="41687">MKDNEEIQVLADLIHIDSRNGNELPVAEYLKHLFDEHGVKSEILPLSSDPAHRANLVAEIGSGKPVIAFTGHMDVVDFDKSEWDTDPLTLTIKDNKMFGRGATDMKSGVAATALAMIALHENQVPLNGTIRLLATAGEEVGMNGSEELEAKGYMDDVDALVVGEPSGLRIGFANKGELNVTLTAQGKAAHSSMPDLGINALQNIVDAWQDIKQGLESEVSGSTDEDLGKLVFNLDVLNAGTQPNVIPGDAEAQINVRTTPEFDNDAVFNLIQNHVERFNQTHQGTITVANTMDIKPVKGDKNAKLIQLIEQVAKKHNHDDIPVLAAPGGTDASRLLLHKSIGFPLAVFGPGNPLVQHQANEYCDKDMYLQFVTMYQELMTEVLK</sequence>
<accession>A0A0R2GZY6</accession>
<dbReference type="Gene3D" id="3.30.70.360">
    <property type="match status" value="1"/>
</dbReference>
<dbReference type="CDD" id="cd08659">
    <property type="entry name" value="M20_ArgE_DapE-like"/>
    <property type="match status" value="1"/>
</dbReference>
<evidence type="ECO:0000256" key="11">
    <source>
        <dbReference type="ARBA" id="ARBA00022915"/>
    </source>
</evidence>
<evidence type="ECO:0000256" key="2">
    <source>
        <dbReference type="ARBA" id="ARBA00001947"/>
    </source>
</evidence>
<dbReference type="PANTHER" id="PTHR43808:SF8">
    <property type="entry name" value="PEPTIDASE M20 DIMERISATION DOMAIN-CONTAINING PROTEIN"/>
    <property type="match status" value="1"/>
</dbReference>
<dbReference type="SUPFAM" id="SSF53187">
    <property type="entry name" value="Zn-dependent exopeptidases"/>
    <property type="match status" value="1"/>
</dbReference>
<dbReference type="SUPFAM" id="SSF55031">
    <property type="entry name" value="Bacterial exopeptidase dimerisation domain"/>
    <property type="match status" value="1"/>
</dbReference>
<dbReference type="InterPro" id="IPR050072">
    <property type="entry name" value="Peptidase_M20A"/>
</dbReference>
<dbReference type="RefSeq" id="WP_057747172.1">
    <property type="nucleotide sequence ID" value="NZ_BJLU01000015.1"/>
</dbReference>
<dbReference type="GO" id="GO:0046872">
    <property type="term" value="F:metal ion binding"/>
    <property type="evidence" value="ECO:0007669"/>
    <property type="project" value="UniProtKB-KW"/>
</dbReference>
<dbReference type="InterPro" id="IPR001261">
    <property type="entry name" value="ArgE/DapE_CS"/>
</dbReference>
<dbReference type="GO" id="GO:0009089">
    <property type="term" value="P:lysine biosynthetic process via diaminopimelate"/>
    <property type="evidence" value="ECO:0007669"/>
    <property type="project" value="UniProtKB-UniPathway"/>
</dbReference>
<evidence type="ECO:0000256" key="12">
    <source>
        <dbReference type="ARBA" id="ARBA00023154"/>
    </source>
</evidence>
<comment type="similarity">
    <text evidence="4">Belongs to the peptidase M20A family.</text>
</comment>
<gene>
    <name evidence="17" type="primary">dapE_1</name>
    <name evidence="16" type="ORF">IV50_GL001498</name>
    <name evidence="17" type="ORF">NCTC13645_00992</name>
</gene>
<evidence type="ECO:0000256" key="8">
    <source>
        <dbReference type="ARBA" id="ARBA00022723"/>
    </source>
</evidence>
<evidence type="ECO:0000256" key="13">
    <source>
        <dbReference type="ARBA" id="ARBA00023285"/>
    </source>
</evidence>
<dbReference type="NCBIfam" id="TIGR01910">
    <property type="entry name" value="DapE-ArgE"/>
    <property type="match status" value="1"/>
</dbReference>
<evidence type="ECO:0000256" key="14">
    <source>
        <dbReference type="ARBA" id="ARBA00051301"/>
    </source>
</evidence>